<name>A0AAE0F8W3_9CHLO</name>
<dbReference type="AlphaFoldDB" id="A0AAE0F8W3"/>
<evidence type="ECO:0000313" key="1">
    <source>
        <dbReference type="EMBL" id="KAK3255206.1"/>
    </source>
</evidence>
<dbReference type="EMBL" id="LGRX02022860">
    <property type="protein sequence ID" value="KAK3255206.1"/>
    <property type="molecule type" value="Genomic_DNA"/>
</dbReference>
<comment type="caution">
    <text evidence="1">The sequence shown here is derived from an EMBL/GenBank/DDBJ whole genome shotgun (WGS) entry which is preliminary data.</text>
</comment>
<organism evidence="1 2">
    <name type="scientific">Cymbomonas tetramitiformis</name>
    <dbReference type="NCBI Taxonomy" id="36881"/>
    <lineage>
        <taxon>Eukaryota</taxon>
        <taxon>Viridiplantae</taxon>
        <taxon>Chlorophyta</taxon>
        <taxon>Pyramimonadophyceae</taxon>
        <taxon>Pyramimonadales</taxon>
        <taxon>Pyramimonadaceae</taxon>
        <taxon>Cymbomonas</taxon>
    </lineage>
</organism>
<proteinExistence type="predicted"/>
<keyword evidence="2" id="KW-1185">Reference proteome</keyword>
<evidence type="ECO:0000313" key="2">
    <source>
        <dbReference type="Proteomes" id="UP001190700"/>
    </source>
</evidence>
<protein>
    <submittedName>
        <fullName evidence="1">Uncharacterized protein</fullName>
    </submittedName>
</protein>
<dbReference type="Proteomes" id="UP001190700">
    <property type="component" value="Unassembled WGS sequence"/>
</dbReference>
<sequence length="258" mass="28960">MTTIETCSDVCTDRVVREAVRRVRETLQHATDENGYGYDIECDTRVIEDAHELVAKADFSVLDFEVTRDMCDALYDCGNFAVFTKPVCKLCVVIDRPSKLERCHVHFLHKIVKQSRPIPTAVREGASGEIGRAVNLFAQVMDFGLKPSKSVFGVFAKDRCCAEGAAEDPSPGVDVSCTMRMRDAESATLHVADVTFVNVTFLHSVLGAIRKFTGTRFRHKMDVDVHARRLRVVFEIGLKRERSPSEDTSRSTKQRTLQ</sequence>
<gene>
    <name evidence="1" type="ORF">CYMTET_35679</name>
</gene>
<reference evidence="1 2" key="1">
    <citation type="journal article" date="2015" name="Genome Biol. Evol.">
        <title>Comparative Genomics of a Bacterivorous Green Alga Reveals Evolutionary Causalities and Consequences of Phago-Mixotrophic Mode of Nutrition.</title>
        <authorList>
            <person name="Burns J.A."/>
            <person name="Paasch A."/>
            <person name="Narechania A."/>
            <person name="Kim E."/>
        </authorList>
    </citation>
    <scope>NUCLEOTIDE SEQUENCE [LARGE SCALE GENOMIC DNA]</scope>
    <source>
        <strain evidence="1 2">PLY_AMNH</strain>
    </source>
</reference>
<accession>A0AAE0F8W3</accession>